<dbReference type="SMART" id="SM00229">
    <property type="entry name" value="RasGEFN"/>
    <property type="match status" value="1"/>
</dbReference>
<feature type="compositionally biased region" description="Polar residues" evidence="3">
    <location>
        <begin position="205"/>
        <end position="214"/>
    </location>
</feature>
<dbReference type="SMART" id="SM00147">
    <property type="entry name" value="RasGEF"/>
    <property type="match status" value="1"/>
</dbReference>
<evidence type="ECO:0000256" key="2">
    <source>
        <dbReference type="PROSITE-ProRule" id="PRU00168"/>
    </source>
</evidence>
<evidence type="ECO:0000313" key="6">
    <source>
        <dbReference type="EMBL" id="KAL0952472.1"/>
    </source>
</evidence>
<feature type="compositionally biased region" description="Low complexity" evidence="3">
    <location>
        <begin position="24"/>
        <end position="34"/>
    </location>
</feature>
<dbReference type="EMBL" id="JASNQZ010000010">
    <property type="protein sequence ID" value="KAL0952472.1"/>
    <property type="molecule type" value="Genomic_DNA"/>
</dbReference>
<feature type="region of interest" description="Disordered" evidence="3">
    <location>
        <begin position="706"/>
        <end position="745"/>
    </location>
</feature>
<feature type="compositionally biased region" description="Acidic residues" evidence="3">
    <location>
        <begin position="1163"/>
        <end position="1175"/>
    </location>
</feature>
<feature type="compositionally biased region" description="Acidic residues" evidence="3">
    <location>
        <begin position="1011"/>
        <end position="1022"/>
    </location>
</feature>
<evidence type="ECO:0000259" key="4">
    <source>
        <dbReference type="PROSITE" id="PS50009"/>
    </source>
</evidence>
<feature type="compositionally biased region" description="Low complexity" evidence="3">
    <location>
        <begin position="732"/>
        <end position="745"/>
    </location>
</feature>
<gene>
    <name evidence="6" type="ORF">HGRIS_006737</name>
</gene>
<feature type="region of interest" description="Disordered" evidence="3">
    <location>
        <begin position="648"/>
        <end position="673"/>
    </location>
</feature>
<feature type="region of interest" description="Disordered" evidence="3">
    <location>
        <begin position="357"/>
        <end position="387"/>
    </location>
</feature>
<protein>
    <recommendedName>
        <fullName evidence="8">Ras GEF</fullName>
    </recommendedName>
</protein>
<dbReference type="Proteomes" id="UP001556367">
    <property type="component" value="Unassembled WGS sequence"/>
</dbReference>
<dbReference type="Gene3D" id="1.20.870.10">
    <property type="entry name" value="Son of sevenless (SoS) protein Chain: S domain 1"/>
    <property type="match status" value="1"/>
</dbReference>
<feature type="compositionally biased region" description="Polar residues" evidence="3">
    <location>
        <begin position="1456"/>
        <end position="1467"/>
    </location>
</feature>
<name>A0ABR3JAF6_9AGAR</name>
<dbReference type="InterPro" id="IPR036964">
    <property type="entry name" value="RASGEF_cat_dom_sf"/>
</dbReference>
<evidence type="ECO:0000259" key="5">
    <source>
        <dbReference type="PROSITE" id="PS50212"/>
    </source>
</evidence>
<dbReference type="PROSITE" id="PS50009">
    <property type="entry name" value="RASGEF_CAT"/>
    <property type="match status" value="1"/>
</dbReference>
<dbReference type="Pfam" id="PF00618">
    <property type="entry name" value="RasGEF_N"/>
    <property type="match status" value="1"/>
</dbReference>
<proteinExistence type="predicted"/>
<dbReference type="Gene3D" id="1.10.840.10">
    <property type="entry name" value="Ras guanine-nucleotide exchange factors catalytic domain"/>
    <property type="match status" value="1"/>
</dbReference>
<dbReference type="CDD" id="cd06224">
    <property type="entry name" value="REM"/>
    <property type="match status" value="1"/>
</dbReference>
<reference evidence="7" key="1">
    <citation type="submission" date="2024-06" db="EMBL/GenBank/DDBJ databases">
        <title>Multi-omics analyses provide insights into the biosynthesis of the anticancer antibiotic pleurotin in Hohenbuehelia grisea.</title>
        <authorList>
            <person name="Weaver J.A."/>
            <person name="Alberti F."/>
        </authorList>
    </citation>
    <scope>NUCLEOTIDE SEQUENCE [LARGE SCALE GENOMIC DNA]</scope>
    <source>
        <strain evidence="7">T-177</strain>
    </source>
</reference>
<evidence type="ECO:0008006" key="8">
    <source>
        <dbReference type="Google" id="ProtNLM"/>
    </source>
</evidence>
<keyword evidence="1 2" id="KW-0344">Guanine-nucleotide releasing factor</keyword>
<feature type="region of interest" description="Disordered" evidence="3">
    <location>
        <begin position="1138"/>
        <end position="1197"/>
    </location>
</feature>
<feature type="region of interest" description="Disordered" evidence="3">
    <location>
        <begin position="1440"/>
        <end position="1467"/>
    </location>
</feature>
<dbReference type="InterPro" id="IPR023578">
    <property type="entry name" value="Ras_GEF_dom_sf"/>
</dbReference>
<feature type="domain" description="N-terminal Ras-GEF" evidence="5">
    <location>
        <begin position="516"/>
        <end position="641"/>
    </location>
</feature>
<dbReference type="PANTHER" id="PTHR23113:SF363">
    <property type="entry name" value="PROTEIN SON OF SEVENLESS"/>
    <property type="match status" value="1"/>
</dbReference>
<dbReference type="SUPFAM" id="SSF48366">
    <property type="entry name" value="Ras GEF"/>
    <property type="match status" value="1"/>
</dbReference>
<feature type="region of interest" description="Disordered" evidence="3">
    <location>
        <begin position="1"/>
        <end position="72"/>
    </location>
</feature>
<feature type="compositionally biased region" description="Low complexity" evidence="3">
    <location>
        <begin position="46"/>
        <end position="59"/>
    </location>
</feature>
<keyword evidence="7" id="KW-1185">Reference proteome</keyword>
<feature type="region of interest" description="Disordered" evidence="3">
    <location>
        <begin position="161"/>
        <end position="257"/>
    </location>
</feature>
<feature type="domain" description="Ras-GEF" evidence="4">
    <location>
        <begin position="1270"/>
        <end position="1595"/>
    </location>
</feature>
<evidence type="ECO:0000256" key="3">
    <source>
        <dbReference type="SAM" id="MobiDB-lite"/>
    </source>
</evidence>
<organism evidence="6 7">
    <name type="scientific">Hohenbuehelia grisea</name>
    <dbReference type="NCBI Taxonomy" id="104357"/>
    <lineage>
        <taxon>Eukaryota</taxon>
        <taxon>Fungi</taxon>
        <taxon>Dikarya</taxon>
        <taxon>Basidiomycota</taxon>
        <taxon>Agaricomycotina</taxon>
        <taxon>Agaricomycetes</taxon>
        <taxon>Agaricomycetidae</taxon>
        <taxon>Agaricales</taxon>
        <taxon>Pleurotineae</taxon>
        <taxon>Pleurotaceae</taxon>
        <taxon>Hohenbuehelia</taxon>
    </lineage>
</organism>
<dbReference type="InterPro" id="IPR000651">
    <property type="entry name" value="Ras-like_Gua-exchang_fac_N"/>
</dbReference>
<feature type="compositionally biased region" description="Basic residues" evidence="3">
    <location>
        <begin position="650"/>
        <end position="660"/>
    </location>
</feature>
<sequence length="1595" mass="174439">MTSQQHVESPPLDVSPTSSPPTCASDSSDVDTASSPPPTRTPGHVSSNSTHSSASNESHFNLPIPPATVNNPQASYTIQDVVHGSEGQDPLPPEIAAADIHISPDLSFVETSSGPAARELKRRYDQHIGVGLNVRSPYAITAFINQHGRQMFRVGRRELEPPGQAAAKEEQRISESAAESMQTQSRRQRGSRISVHALLPPAMFKQSSRPQTTGPAPRKLRKTRSIPDLYGGNGFAGPSSNGVPQPTGGSGRAHSQSVTAVDMPRNLVVDAPPRHGDIFGEIMDWPLNSSSDSSSLGRFSHGDSPSPLDGHRLPAVIPYPFGPEVSFDSPSRKPPSYLPTPRFLREMHSFESVMTAKQMDGRTELAPESSDAPPDLVDPDANRPPSAIRLRPPAMALPEYPQDPEFTPTPETNLYSHYSTSVFDILQTSRGLPLLDKLAAGNEEGPVIKLSLSTDDTAAPRDDPRFVVWGEVADADNDSISVAHSSHADLSVSGRSALSRKQKIPGSPNSSITPGTKKILIAATIERWIAQLTSDLNYDELLNFFMTYRTYVSAVDLCHLLICRFHWALGQSSSPHDEMVRRVVRVRTFVAIRYWLLTFFIVDFTPNRDLRLLVANWLNTLVQDPILKKHPDGLSIVRKLRKVAKDCRKANTRKNARPKARPSQGSDDREPMKQGHVLGEKFAEATRQLRPTDDDSDVDLDFFEDDEAIPDAPDPAETTDPSGVRLSSADATTTRPTSIPLSSLSILQQTSRAPVPGSEVEPSFVQPVAAPLPIHHSALSRVLVKTIGRLGRWKRVLNNRTQGRTAMAPCNEPAAFDLELTVSRDLLTVNGGVEQYLKMIEPQASSTQDTSGPPAPPSQSQTDTPLLVDDQASGTVVDKDDSETSPSLAEVEPTPAIADTGATPHHDVEVGSDRPSMPPAIVTTEPSSDATVADVRRQSQEDQPVEQAMNGFTSTVTPDDIADATSSERAISFRSSSTDSFGAPLPPGATAFSAAGRSPWQFDIVSIDDLDLSDSSSDECEEPVPPPGLRKPPRRLPLRRDFEFIRPVSVSSISALSRDSIVSATSSSRQSSIALGADIHQWQVNALVDSLSVDEEGGGNVDDALRRLEGQINPQKIQEKANKVDGWVRSIRERMAAGDYGDDEPRFSDDEDDYGVSSYTDGTLDENLEKEDSDVGESISISPPSPTGERPQEDDDHMASEFVSTPIAMTHTIPQLPSSINVSTSFPDGKPTPEAAVPIEILESRMPHPPVKAVHSDLPRYHRPFFMTIRSETLAQHFAMIDRELYLGLRFEELVLNDWMSCEEVNVLDWSQYLKDRVRWKIAKVHPDKTSALAAIRGRFNLVANFVVSEIVLAPPVNRAAVCGKLVRIAMKSYELSNFHTLVAIIAGLRNEWVQRALRRIPNRMNPQDVRMLNDLKEFTTPLDDFKYIRTAIDSIADNKPLESSSHAPSIISSSGANRSRTGSESRQMLPTACVPFIGVYLSQLYRLSKLPDLIDPTAPNEGVGIDPVSGNFDSPAHPEVFSTLAPLPPSMHVEPLINVHKQRKIATVIKSLVAGQHLASRVQLSVDKKLFQSCLKLRGLEADTLQRVYDIYDQ</sequence>
<dbReference type="Pfam" id="PF00617">
    <property type="entry name" value="RasGEF"/>
    <property type="match status" value="1"/>
</dbReference>
<accession>A0ABR3JAF6</accession>
<dbReference type="PROSITE" id="PS50212">
    <property type="entry name" value="RASGEF_NTER"/>
    <property type="match status" value="1"/>
</dbReference>
<feature type="region of interest" description="Disordered" evidence="3">
    <location>
        <begin position="1011"/>
        <end position="1035"/>
    </location>
</feature>
<evidence type="ECO:0000256" key="1">
    <source>
        <dbReference type="ARBA" id="ARBA00022658"/>
    </source>
</evidence>
<comment type="caution">
    <text evidence="6">The sequence shown here is derived from an EMBL/GenBank/DDBJ whole genome shotgun (WGS) entry which is preliminary data.</text>
</comment>
<evidence type="ECO:0000313" key="7">
    <source>
        <dbReference type="Proteomes" id="UP001556367"/>
    </source>
</evidence>
<dbReference type="PANTHER" id="PTHR23113">
    <property type="entry name" value="GUANINE NUCLEOTIDE EXCHANGE FACTOR"/>
    <property type="match status" value="1"/>
</dbReference>
<feature type="region of interest" description="Disordered" evidence="3">
    <location>
        <begin position="843"/>
        <end position="931"/>
    </location>
</feature>
<dbReference type="InterPro" id="IPR001895">
    <property type="entry name" value="RASGEF_cat_dom"/>
</dbReference>
<dbReference type="InterPro" id="IPR008937">
    <property type="entry name" value="Ras-like_GEF"/>
</dbReference>
<feature type="compositionally biased region" description="Low complexity" evidence="3">
    <location>
        <begin position="1444"/>
        <end position="1455"/>
    </location>
</feature>